<name>A0A850H1Q0_9SPHN</name>
<evidence type="ECO:0000256" key="3">
    <source>
        <dbReference type="ARBA" id="ARBA00022801"/>
    </source>
</evidence>
<dbReference type="PANTHER" id="PTHR43768">
    <property type="entry name" value="TREHALOSE 6-PHOSPHATE PHOSPHATASE"/>
    <property type="match status" value="1"/>
</dbReference>
<dbReference type="GO" id="GO:0004805">
    <property type="term" value="F:trehalose-phosphatase activity"/>
    <property type="evidence" value="ECO:0007669"/>
    <property type="project" value="UniProtKB-EC"/>
</dbReference>
<keyword evidence="3 4" id="KW-0378">Hydrolase</keyword>
<dbReference type="GO" id="GO:0046872">
    <property type="term" value="F:metal ion binding"/>
    <property type="evidence" value="ECO:0007669"/>
    <property type="project" value="UniProtKB-KW"/>
</dbReference>
<dbReference type="SUPFAM" id="SSF56784">
    <property type="entry name" value="HAD-like"/>
    <property type="match status" value="1"/>
</dbReference>
<dbReference type="Pfam" id="PF02358">
    <property type="entry name" value="Trehalose_PPase"/>
    <property type="match status" value="1"/>
</dbReference>
<evidence type="ECO:0000256" key="2">
    <source>
        <dbReference type="ARBA" id="ARBA00008770"/>
    </source>
</evidence>
<proteinExistence type="inferred from homology"/>
<gene>
    <name evidence="5" type="primary">otsB</name>
    <name evidence="5" type="ORF">HUV48_03900</name>
</gene>
<dbReference type="Gene3D" id="3.40.50.1000">
    <property type="entry name" value="HAD superfamily/HAD-like"/>
    <property type="match status" value="1"/>
</dbReference>
<comment type="function">
    <text evidence="4">Removes the phosphate from trehalose 6-phosphate to produce free trehalose.</text>
</comment>
<evidence type="ECO:0000256" key="4">
    <source>
        <dbReference type="RuleBase" id="RU361117"/>
    </source>
</evidence>
<organism evidence="5 6">
    <name type="scientific">Qipengyuania atrilutea</name>
    <dbReference type="NCBI Taxonomy" id="2744473"/>
    <lineage>
        <taxon>Bacteria</taxon>
        <taxon>Pseudomonadati</taxon>
        <taxon>Pseudomonadota</taxon>
        <taxon>Alphaproteobacteria</taxon>
        <taxon>Sphingomonadales</taxon>
        <taxon>Erythrobacteraceae</taxon>
        <taxon>Qipengyuania</taxon>
    </lineage>
</organism>
<reference evidence="5 6" key="1">
    <citation type="submission" date="2020-06" db="EMBL/GenBank/DDBJ databases">
        <title>Altererythrobacter sp. HHU K3-1.</title>
        <authorList>
            <person name="Zhang D."/>
            <person name="Xue H."/>
        </authorList>
    </citation>
    <scope>NUCLEOTIDE SEQUENCE [LARGE SCALE GENOMIC DNA]</scope>
    <source>
        <strain evidence="5 6">HHU K3-1</strain>
    </source>
</reference>
<dbReference type="PANTHER" id="PTHR43768:SF3">
    <property type="entry name" value="TREHALOSE 6-PHOSPHATE PHOSPHATASE"/>
    <property type="match status" value="1"/>
</dbReference>
<dbReference type="EC" id="3.1.3.12" evidence="4"/>
<comment type="similarity">
    <text evidence="2 4">Belongs to the trehalose phosphatase family.</text>
</comment>
<keyword evidence="4" id="KW-0460">Magnesium</keyword>
<dbReference type="NCBIfam" id="TIGR01484">
    <property type="entry name" value="HAD-SF-IIB"/>
    <property type="match status" value="1"/>
</dbReference>
<dbReference type="InterPro" id="IPR006379">
    <property type="entry name" value="HAD-SF_hydro_IIB"/>
</dbReference>
<accession>A0A850H1Q0</accession>
<evidence type="ECO:0000256" key="1">
    <source>
        <dbReference type="ARBA" id="ARBA00005199"/>
    </source>
</evidence>
<protein>
    <recommendedName>
        <fullName evidence="4">Trehalose 6-phosphate phosphatase</fullName>
        <ecNumber evidence="4">3.1.3.12</ecNumber>
    </recommendedName>
</protein>
<dbReference type="InterPro" id="IPR044651">
    <property type="entry name" value="OTSB-like"/>
</dbReference>
<dbReference type="GO" id="GO:0005992">
    <property type="term" value="P:trehalose biosynthetic process"/>
    <property type="evidence" value="ECO:0007669"/>
    <property type="project" value="UniProtKB-UniPathway"/>
</dbReference>
<dbReference type="InterPro" id="IPR036412">
    <property type="entry name" value="HAD-like_sf"/>
</dbReference>
<keyword evidence="6" id="KW-1185">Reference proteome</keyword>
<dbReference type="Proteomes" id="UP000561438">
    <property type="component" value="Unassembled WGS sequence"/>
</dbReference>
<comment type="caution">
    <text evidence="5">The sequence shown here is derived from an EMBL/GenBank/DDBJ whole genome shotgun (WGS) entry which is preliminary data.</text>
</comment>
<dbReference type="Gene3D" id="3.30.70.1020">
    <property type="entry name" value="Trehalose-6-phosphate phosphatase related protein, domain 2"/>
    <property type="match status" value="1"/>
</dbReference>
<dbReference type="InterPro" id="IPR003337">
    <property type="entry name" value="Trehalose_PPase"/>
</dbReference>
<dbReference type="AlphaFoldDB" id="A0A850H1Q0"/>
<comment type="cofactor">
    <cofactor evidence="4">
        <name>Mg(2+)</name>
        <dbReference type="ChEBI" id="CHEBI:18420"/>
    </cofactor>
</comment>
<dbReference type="NCBIfam" id="TIGR00685">
    <property type="entry name" value="T6PP"/>
    <property type="match status" value="1"/>
</dbReference>
<sequence length="247" mass="26220">MTNVNRLPVPPPLERLRAETPIAIYCDFDGTLVELADTPDGITVPETLPAQIRALEQRLDGRFALVSGRAIDDLESHLGPIEVAVAGSHGGARRHAGGNPLGDQPDPLPEEVICALSDYCDRNALRYEAKTHGGAIHYRQSPDAAAAALAFARELAGGHELDVKTGKSVIELVRPGANKGGAVSAFQECAPFAGARPIFLGDDETDEHGFAACRELGGFGIAVGPRETEHAEYHLETPAAVHEWLGL</sequence>
<dbReference type="RefSeq" id="WP_176266430.1">
    <property type="nucleotide sequence ID" value="NZ_JABWGV010000001.1"/>
</dbReference>
<evidence type="ECO:0000313" key="6">
    <source>
        <dbReference type="Proteomes" id="UP000561438"/>
    </source>
</evidence>
<keyword evidence="4" id="KW-0479">Metal-binding</keyword>
<dbReference type="UniPathway" id="UPA00299"/>
<dbReference type="EMBL" id="JABWGV010000001">
    <property type="protein sequence ID" value="NVD44162.1"/>
    <property type="molecule type" value="Genomic_DNA"/>
</dbReference>
<comment type="pathway">
    <text evidence="1 4">Glycan biosynthesis; trehalose biosynthesis.</text>
</comment>
<dbReference type="InterPro" id="IPR023214">
    <property type="entry name" value="HAD_sf"/>
</dbReference>
<comment type="catalytic activity">
    <reaction evidence="4">
        <text>alpha,alpha-trehalose 6-phosphate + H2O = alpha,alpha-trehalose + phosphate</text>
        <dbReference type="Rhea" id="RHEA:23420"/>
        <dbReference type="ChEBI" id="CHEBI:15377"/>
        <dbReference type="ChEBI" id="CHEBI:16551"/>
        <dbReference type="ChEBI" id="CHEBI:43474"/>
        <dbReference type="ChEBI" id="CHEBI:58429"/>
        <dbReference type="EC" id="3.1.3.12"/>
    </reaction>
</comment>
<evidence type="ECO:0000313" key="5">
    <source>
        <dbReference type="EMBL" id="NVD44162.1"/>
    </source>
</evidence>